<name>A0ABQ1K0S4_9PROT</name>
<gene>
    <name evidence="1" type="ORF">GCM10011503_31840</name>
</gene>
<evidence type="ECO:0000313" key="2">
    <source>
        <dbReference type="Proteomes" id="UP000628854"/>
    </source>
</evidence>
<reference evidence="2" key="1">
    <citation type="journal article" date="2019" name="Int. J. Syst. Evol. Microbiol.">
        <title>The Global Catalogue of Microorganisms (GCM) 10K type strain sequencing project: providing services to taxonomists for standard genome sequencing and annotation.</title>
        <authorList>
            <consortium name="The Broad Institute Genomics Platform"/>
            <consortium name="The Broad Institute Genome Sequencing Center for Infectious Disease"/>
            <person name="Wu L."/>
            <person name="Ma J."/>
        </authorList>
    </citation>
    <scope>NUCLEOTIDE SEQUENCE [LARGE SCALE GENOMIC DNA]</scope>
    <source>
        <strain evidence="2">CGMCC 1.15928</strain>
    </source>
</reference>
<dbReference type="EMBL" id="BMKF01000003">
    <property type="protein sequence ID" value="GGB80706.1"/>
    <property type="molecule type" value="Genomic_DNA"/>
</dbReference>
<keyword evidence="2" id="KW-1185">Reference proteome</keyword>
<protein>
    <recommendedName>
        <fullName evidence="3">Zinc-finger domain-containing protein</fullName>
    </recommendedName>
</protein>
<sequence>MTDALKDLDIRLSAYLDGELSPEDMAATEAMIAEDEAVAARLEALAAAQADFDAAASEIDDVPMSAGLSALIDDLEIGAVGNDAPSNVVEFPFWKRAGAFVEKHRAIAAGVVVAAGTMTLTTAIPAQVASVDTLSGTYYADSGLGQVLEVAASGTQNDIGNGATVTPRFTFASDDGFCRVADVSSSRTDGRLVACRAENAWRIAIATFGEAPSTSRGAYRTASAAGSQSVEAFLDAAMSDAPLDLAVEADLISSDWTKQQAETE</sequence>
<comment type="caution">
    <text evidence="1">The sequence shown here is derived from an EMBL/GenBank/DDBJ whole genome shotgun (WGS) entry which is preliminary data.</text>
</comment>
<organism evidence="1 2">
    <name type="scientific">Henriciella pelagia</name>
    <dbReference type="NCBI Taxonomy" id="1977912"/>
    <lineage>
        <taxon>Bacteria</taxon>
        <taxon>Pseudomonadati</taxon>
        <taxon>Pseudomonadota</taxon>
        <taxon>Alphaproteobacteria</taxon>
        <taxon>Hyphomonadales</taxon>
        <taxon>Hyphomonadaceae</taxon>
        <taxon>Henriciella</taxon>
    </lineage>
</organism>
<evidence type="ECO:0000313" key="1">
    <source>
        <dbReference type="EMBL" id="GGB80706.1"/>
    </source>
</evidence>
<dbReference type="RefSeq" id="WP_084394849.1">
    <property type="nucleotide sequence ID" value="NZ_BMKF01000003.1"/>
</dbReference>
<evidence type="ECO:0008006" key="3">
    <source>
        <dbReference type="Google" id="ProtNLM"/>
    </source>
</evidence>
<accession>A0ABQ1K0S4</accession>
<dbReference type="Proteomes" id="UP000628854">
    <property type="component" value="Unassembled WGS sequence"/>
</dbReference>
<proteinExistence type="predicted"/>